<feature type="compositionally biased region" description="Acidic residues" evidence="1">
    <location>
        <begin position="588"/>
        <end position="603"/>
    </location>
</feature>
<name>A0ABQ9YFA1_9EUKA</name>
<evidence type="ECO:0000313" key="3">
    <source>
        <dbReference type="Proteomes" id="UP001281761"/>
    </source>
</evidence>
<comment type="caution">
    <text evidence="2">The sequence shown here is derived from an EMBL/GenBank/DDBJ whole genome shotgun (WGS) entry which is preliminary data.</text>
</comment>
<feature type="region of interest" description="Disordered" evidence="1">
    <location>
        <begin position="587"/>
        <end position="614"/>
    </location>
</feature>
<accession>A0ABQ9YFA1</accession>
<dbReference type="Proteomes" id="UP001281761">
    <property type="component" value="Unassembled WGS sequence"/>
</dbReference>
<sequence>MTETSSLIRNTLASSLAETGQNDDSPLDPALQPVDHPTQTGTKIVDLEYASLEAPDGNFRDFVYYHVCGADGKQKKQTKKYRQCLHVNSVGIMCSYAKTKSRSEAAKHICSNTDSVLGTLDSFIQAQKDLQFQPRIQRNPGLEDAVVDSRLDLIAGSRLSFAFADSPLLRRHEELLVALGQRNPNVQASTLTHSISRQRASILMCDKSTIIENQVLQKLFDDVVGICMDAGTVGGRTYNGFQYVNPNTFQSPILAEFLEEDHTSLTIAQSLAAIINRATENGILVASVVSDSAACMVHSVDLDNVGLATHYSNYLTLPLSWRPFHSHCAAHLLHNAYRDAFGQSSLLQSVHTFVETLVNDCRSIRFKSEFRRKPPRFLAHRWISISSLVIWVCQESKKLTELFPDQFTTRRQFEVFLLYHLIVPLFQSVCSLESDQSSLCDVFPTIFQLLLHYESLRELMQVSNSEWILPIRTCEDCIFNRLVQTDSAMQRALAFSFTPFGRFVLTGDPFDNMKNISTFHTAVHLSFVPLPIPSQLTIGMNSELPVLTKLPSSFQIRTDGRRLAAVQQETQFQQTLQELGTDIGEYFETGESEDGNSDSEDEYTPAQREKVPTSTISIADRADIQEAKLNILRCELEIARKHVDSHPKMFVQSEQGRTEEDDFPRKIKRRTSSAAFSPEDVIAMEEELERQTMVGIGDDLETLDTDDTEEYQTCRAVLGETHWRDLLCVQLGQTLRQSMPELDDQSIQGIQLIYLTWLNNKLTLSFEFAFNSDPYTYWKNNRLSTNVIVRTLSTVAVCMMSTSATEACCERVFAQMRTLVGAHRHSLHPQTVRALIRVGSQATSKAESELASKPRTGMNKQ</sequence>
<evidence type="ECO:0008006" key="4">
    <source>
        <dbReference type="Google" id="ProtNLM"/>
    </source>
</evidence>
<dbReference type="SUPFAM" id="SSF53098">
    <property type="entry name" value="Ribonuclease H-like"/>
    <property type="match status" value="1"/>
</dbReference>
<dbReference type="EMBL" id="JARBJD010000011">
    <property type="protein sequence ID" value="KAK2962394.1"/>
    <property type="molecule type" value="Genomic_DNA"/>
</dbReference>
<proteinExistence type="predicted"/>
<feature type="region of interest" description="Disordered" evidence="1">
    <location>
        <begin position="17"/>
        <end position="38"/>
    </location>
</feature>
<evidence type="ECO:0000256" key="1">
    <source>
        <dbReference type="SAM" id="MobiDB-lite"/>
    </source>
</evidence>
<organism evidence="2 3">
    <name type="scientific">Blattamonas nauphoetae</name>
    <dbReference type="NCBI Taxonomy" id="2049346"/>
    <lineage>
        <taxon>Eukaryota</taxon>
        <taxon>Metamonada</taxon>
        <taxon>Preaxostyla</taxon>
        <taxon>Oxymonadida</taxon>
        <taxon>Blattamonas</taxon>
    </lineage>
</organism>
<gene>
    <name evidence="2" type="ORF">BLNAU_2637</name>
</gene>
<dbReference type="InterPro" id="IPR012337">
    <property type="entry name" value="RNaseH-like_sf"/>
</dbReference>
<protein>
    <recommendedName>
        <fullName evidence="4">HAT C-terminal dimerisation domain-containing protein</fullName>
    </recommendedName>
</protein>
<evidence type="ECO:0000313" key="2">
    <source>
        <dbReference type="EMBL" id="KAK2962394.1"/>
    </source>
</evidence>
<reference evidence="2 3" key="1">
    <citation type="journal article" date="2022" name="bioRxiv">
        <title>Genomics of Preaxostyla Flagellates Illuminates Evolutionary Transitions and the Path Towards Mitochondrial Loss.</title>
        <authorList>
            <person name="Novak L.V.F."/>
            <person name="Treitli S.C."/>
            <person name="Pyrih J."/>
            <person name="Halakuc P."/>
            <person name="Pipaliya S.V."/>
            <person name="Vacek V."/>
            <person name="Brzon O."/>
            <person name="Soukal P."/>
            <person name="Eme L."/>
            <person name="Dacks J.B."/>
            <person name="Karnkowska A."/>
            <person name="Elias M."/>
            <person name="Hampl V."/>
        </authorList>
    </citation>
    <scope>NUCLEOTIDE SEQUENCE [LARGE SCALE GENOMIC DNA]</scope>
    <source>
        <strain evidence="2">NAU3</strain>
        <tissue evidence="2">Gut</tissue>
    </source>
</reference>
<keyword evidence="3" id="KW-1185">Reference proteome</keyword>